<evidence type="ECO:0000313" key="3">
    <source>
        <dbReference type="Proteomes" id="UP000007322"/>
    </source>
</evidence>
<dbReference type="EMBL" id="CP003008">
    <property type="protein sequence ID" value="AEO61928.1"/>
    <property type="molecule type" value="Genomic_DNA"/>
</dbReference>
<dbReference type="AlphaFoldDB" id="G2QN55"/>
<dbReference type="InParanoid" id="G2QN55"/>
<feature type="region of interest" description="Disordered" evidence="1">
    <location>
        <begin position="1"/>
        <end position="160"/>
    </location>
</feature>
<proteinExistence type="predicted"/>
<feature type="compositionally biased region" description="Basic and acidic residues" evidence="1">
    <location>
        <begin position="226"/>
        <end position="236"/>
    </location>
</feature>
<gene>
    <name evidence="2" type="ORF">MYCTH_2312710</name>
</gene>
<evidence type="ECO:0000256" key="1">
    <source>
        <dbReference type="SAM" id="MobiDB-lite"/>
    </source>
</evidence>
<dbReference type="eggNOG" id="ENOG502S9Q7">
    <property type="taxonomic scope" value="Eukaryota"/>
</dbReference>
<dbReference type="GeneID" id="11509646"/>
<dbReference type="STRING" id="573729.G2QN55"/>
<feature type="compositionally biased region" description="Low complexity" evidence="1">
    <location>
        <begin position="122"/>
        <end position="147"/>
    </location>
</feature>
<dbReference type="Proteomes" id="UP000007322">
    <property type="component" value="Chromosome 7"/>
</dbReference>
<dbReference type="OrthoDB" id="5328813at2759"/>
<keyword evidence="3" id="KW-1185">Reference proteome</keyword>
<dbReference type="HOGENOM" id="CLU_019744_2_0_1"/>
<name>G2QN55_THET4</name>
<feature type="compositionally biased region" description="Low complexity" evidence="1">
    <location>
        <begin position="25"/>
        <end position="44"/>
    </location>
</feature>
<feature type="compositionally biased region" description="Basic and acidic residues" evidence="1">
    <location>
        <begin position="83"/>
        <end position="98"/>
    </location>
</feature>
<evidence type="ECO:0000313" key="2">
    <source>
        <dbReference type="EMBL" id="AEO61928.1"/>
    </source>
</evidence>
<dbReference type="VEuPathDB" id="FungiDB:MYCTH_2312710"/>
<dbReference type="OMA" id="DENGGHM"/>
<sequence length="592" mass="64030">MPPRKEMSSPTKRRPPLGAGPQGNSASAPRSPPRTSRTSPSAARNTNAGTKTGNNFTATSGASTVIPPPPRAALSGTSSPTPDHPRNDKNSHTAKDSPRLAPNSASHNRSPSPALPVPLDQPAASSSFPSPSSSSSSSPPPSSSAASVGDMETALREKDARIASLERELALMESEFHRELDKLSGAESATAAFWQSKYAALEKTLEGVLSLQQQQQRRRGRGQQKSGRDGGGRGQDEYAASGKDDGDDDAESEHDRDRDTVRGMEMAMLAKEGELREVRAAWERARDMLGKKEDEVAELRAQVRGLKEWVSHSTRADVEAQTSDEVFGEGMAKLGNGLQNWVLVNFRRAKIGECRSPPMSGAGGRRLTAADLSSADEDSISELSRLVPMYEELASASKIHLLQSIVSRLLVELVFDAYFVGLPGEAAGQIKQVEAFLSSVSSPESINQWRSFTLTMLKRDATQKLQTETSAVVEAVVSRVNKLLDSITSTNSTESRNQGLQALVNSAIELSRLLAVQKAVFRIEMPEILPHQRIMFDPETMEDIGGEDEESLMDREICCVTFPGIVKRGDQSGGHLQYRNVICKAKVLCSPE</sequence>
<organism evidence="2 3">
    <name type="scientific">Thermothelomyces thermophilus (strain ATCC 42464 / BCRC 31852 / DSM 1799)</name>
    <name type="common">Sporotrichum thermophile</name>
    <dbReference type="NCBI Taxonomy" id="573729"/>
    <lineage>
        <taxon>Eukaryota</taxon>
        <taxon>Fungi</taxon>
        <taxon>Dikarya</taxon>
        <taxon>Ascomycota</taxon>
        <taxon>Pezizomycotina</taxon>
        <taxon>Sordariomycetes</taxon>
        <taxon>Sordariomycetidae</taxon>
        <taxon>Sordariales</taxon>
        <taxon>Chaetomiaceae</taxon>
        <taxon>Thermothelomyces</taxon>
    </lineage>
</organism>
<feature type="region of interest" description="Disordered" evidence="1">
    <location>
        <begin position="210"/>
        <end position="261"/>
    </location>
</feature>
<feature type="compositionally biased region" description="Polar residues" evidence="1">
    <location>
        <begin position="45"/>
        <end position="63"/>
    </location>
</feature>
<dbReference type="KEGG" id="mtm:MYCTH_2312710"/>
<reference evidence="2 3" key="1">
    <citation type="journal article" date="2011" name="Nat. Biotechnol.">
        <title>Comparative genomic analysis of the thermophilic biomass-degrading fungi Myceliophthora thermophila and Thielavia terrestris.</title>
        <authorList>
            <person name="Berka R.M."/>
            <person name="Grigoriev I.V."/>
            <person name="Otillar R."/>
            <person name="Salamov A."/>
            <person name="Grimwood J."/>
            <person name="Reid I."/>
            <person name="Ishmael N."/>
            <person name="John T."/>
            <person name="Darmond C."/>
            <person name="Moisan M.-C."/>
            <person name="Henrissat B."/>
            <person name="Coutinho P.M."/>
            <person name="Lombard V."/>
            <person name="Natvig D.O."/>
            <person name="Lindquist E."/>
            <person name="Schmutz J."/>
            <person name="Lucas S."/>
            <person name="Harris P."/>
            <person name="Powlowski J."/>
            <person name="Bellemare A."/>
            <person name="Taylor D."/>
            <person name="Butler G."/>
            <person name="de Vries R.P."/>
            <person name="Allijn I.E."/>
            <person name="van den Brink J."/>
            <person name="Ushinsky S."/>
            <person name="Storms R."/>
            <person name="Powell A.J."/>
            <person name="Paulsen I.T."/>
            <person name="Elbourne L.D.H."/>
            <person name="Baker S.E."/>
            <person name="Magnuson J."/>
            <person name="LaBoissiere S."/>
            <person name="Clutterbuck A.J."/>
            <person name="Martinez D."/>
            <person name="Wogulis M."/>
            <person name="de Leon A.L."/>
            <person name="Rey M.W."/>
            <person name="Tsang A."/>
        </authorList>
    </citation>
    <scope>NUCLEOTIDE SEQUENCE [LARGE SCALE GENOMIC DNA]</scope>
    <source>
        <strain evidence="3">ATCC 42464 / BCRC 31852 / DSM 1799</strain>
    </source>
</reference>
<accession>G2QN55</accession>
<dbReference type="RefSeq" id="XP_003667173.1">
    <property type="nucleotide sequence ID" value="XM_003667125.1"/>
</dbReference>
<protein>
    <submittedName>
        <fullName evidence="2">Uncharacterized protein</fullName>
    </submittedName>
</protein>